<evidence type="ECO:0000256" key="2">
    <source>
        <dbReference type="SAM" id="Phobius"/>
    </source>
</evidence>
<protein>
    <submittedName>
        <fullName evidence="3">Uncharacterized protein</fullName>
    </submittedName>
</protein>
<proteinExistence type="predicted"/>
<gene>
    <name evidence="3" type="ORF">RMAR00112_LOCUS8649</name>
</gene>
<feature type="transmembrane region" description="Helical" evidence="2">
    <location>
        <begin position="218"/>
        <end position="242"/>
    </location>
</feature>
<reference evidence="3" key="1">
    <citation type="submission" date="2021-01" db="EMBL/GenBank/DDBJ databases">
        <authorList>
            <person name="Corre E."/>
            <person name="Pelletier E."/>
            <person name="Niang G."/>
            <person name="Scheremetjew M."/>
            <person name="Finn R."/>
            <person name="Kale V."/>
            <person name="Holt S."/>
            <person name="Cochrane G."/>
            <person name="Meng A."/>
            <person name="Brown T."/>
            <person name="Cohen L."/>
        </authorList>
    </citation>
    <scope>NUCLEOTIDE SEQUENCE</scope>
    <source>
        <strain evidence="3">CCMP 769</strain>
    </source>
</reference>
<feature type="transmembrane region" description="Helical" evidence="2">
    <location>
        <begin position="254"/>
        <end position="277"/>
    </location>
</feature>
<dbReference type="AlphaFoldDB" id="A0A7S2ZHW9"/>
<organism evidence="3">
    <name type="scientific">Rhodosorus marinus</name>
    <dbReference type="NCBI Taxonomy" id="101924"/>
    <lineage>
        <taxon>Eukaryota</taxon>
        <taxon>Rhodophyta</taxon>
        <taxon>Stylonematophyceae</taxon>
        <taxon>Stylonematales</taxon>
        <taxon>Stylonemataceae</taxon>
        <taxon>Rhodosorus</taxon>
    </lineage>
</organism>
<evidence type="ECO:0000256" key="1">
    <source>
        <dbReference type="SAM" id="MobiDB-lite"/>
    </source>
</evidence>
<evidence type="ECO:0000313" key="3">
    <source>
        <dbReference type="EMBL" id="CAE0040685.1"/>
    </source>
</evidence>
<keyword evidence="2" id="KW-0812">Transmembrane</keyword>
<keyword evidence="2" id="KW-0472">Membrane</keyword>
<sequence>MDNLQCLNGNSIAPDAEQLRELLRTHHAVGVLSSFNRFGSTSQFELSEDYLRGAILTGVPYWIVGLVVSCVLLVVTITRLFFWKRFEKINGGYAFTKSRYKVWFSSGFLILNMGALACTGLAMASATFLHEAVGVILWTVDQSLNVLDDTVKFVLDTVMYSLNSVREINLDGLSESELADYELTERIVNDVEAAMEDAANVVDDIVNNKPILQDINTAALIVVICLVVVIFMGVFAPLFAVMAFPAKRSIWRPLVFGIFCFLFLFLCWVVAGVGAVIGTLSADACVTGQLVARSIFSDAGIIPQIAVDTSSFPSIVNDLNLRCPENWDFVNDASDVIFQVRQHENQIVRILTLIPGFTSVISSNVVTCLSGLVLNFAIDCRFMAGLVGTAYSFGCAPDNSLVGFCYSLFIYTVTVAAAYTVLITVCTFGVSIFDWANVYEGGDRDIQAPLLILSKYPIRNEADYLESGEKLVEDGSADDEHDPNYGDVNAAQETPEVPAEFGEAVPEEAEAEQQGLYPHVEVEDEAAMDVLAPNYGDLSKSYDVADDEQFLWQRPPEDDSA</sequence>
<feature type="transmembrane region" description="Helical" evidence="2">
    <location>
        <begin position="59"/>
        <end position="82"/>
    </location>
</feature>
<dbReference type="EMBL" id="HBHW01011260">
    <property type="protein sequence ID" value="CAE0040685.1"/>
    <property type="molecule type" value="Transcribed_RNA"/>
</dbReference>
<name>A0A7S2ZHW9_9RHOD</name>
<feature type="region of interest" description="Disordered" evidence="1">
    <location>
        <begin position="473"/>
        <end position="493"/>
    </location>
</feature>
<keyword evidence="2" id="KW-1133">Transmembrane helix</keyword>
<accession>A0A7S2ZHW9</accession>
<feature type="transmembrane region" description="Helical" evidence="2">
    <location>
        <begin position="102"/>
        <end position="129"/>
    </location>
</feature>